<dbReference type="Pfam" id="PF00891">
    <property type="entry name" value="Methyltransf_2"/>
    <property type="match status" value="1"/>
</dbReference>
<organism evidence="5 6">
    <name type="scientific">Exophiala viscosa</name>
    <dbReference type="NCBI Taxonomy" id="2486360"/>
    <lineage>
        <taxon>Eukaryota</taxon>
        <taxon>Fungi</taxon>
        <taxon>Dikarya</taxon>
        <taxon>Ascomycota</taxon>
        <taxon>Pezizomycotina</taxon>
        <taxon>Eurotiomycetes</taxon>
        <taxon>Chaetothyriomycetidae</taxon>
        <taxon>Chaetothyriales</taxon>
        <taxon>Herpotrichiellaceae</taxon>
        <taxon>Exophiala</taxon>
    </lineage>
</organism>
<comment type="caution">
    <text evidence="5">The sequence shown here is derived from an EMBL/GenBank/DDBJ whole genome shotgun (WGS) entry which is preliminary data.</text>
</comment>
<keyword evidence="1 5" id="KW-0489">Methyltransferase</keyword>
<keyword evidence="2" id="KW-0808">Transferase</keyword>
<dbReference type="PANTHER" id="PTHR43712">
    <property type="entry name" value="PUTATIVE (AFU_ORTHOLOGUE AFUA_4G14580)-RELATED"/>
    <property type="match status" value="1"/>
</dbReference>
<evidence type="ECO:0000313" key="6">
    <source>
        <dbReference type="Proteomes" id="UP001203852"/>
    </source>
</evidence>
<dbReference type="Gene3D" id="3.40.50.150">
    <property type="entry name" value="Vaccinia Virus protein VP39"/>
    <property type="match status" value="1"/>
</dbReference>
<sequence length="539" mass="58813">MSILSTLADTLRHNLCELELELPQSSSPHLWSAQPCAGLDDPERLPSQKAFDLINKIRIDLKAVEALITPNQLKLIDLANLQFKVAALNTVVLLNVAGALDELGGEASLGKIAAKVNANEHKLGIRSYSTYKGKGRILRVLTAEFIFQEVSPNVFKHSRHSTSLSLPGARSFLSMITDIGLRAAAGLGSDISKPETKDSFAENTAPFVKVVSKDGKTFMEYMMDPENVEMAILANEGVVGWLNVRKACLLLLPSDSRISQKLTREALLTDYPWGKLGSVTIVDLGCGAGDSGIDVLKRCPDIKWIFQDFGPVLEGVKKAMPTELQDGLASGRISFVQQDYFQPNASIGTVYYLRGVLHEYVDEDVLKVLGHVAAAMRKSPGSKMLINEVLNSSPVIAPASSSSPPSQQIPEQQSALADVANMMTWSTFALFGGKERSYCEYEKLLNEAGLKISCLYKFRTFTVMLECELSNDKTMCLIGKLAKNFLYTIVLSSLKRTSASASQCVLVGGTRQEASWKTFLEDHLVTITKVSGLLDLGPE</sequence>
<dbReference type="Proteomes" id="UP001203852">
    <property type="component" value="Unassembled WGS sequence"/>
</dbReference>
<keyword evidence="3" id="KW-0949">S-adenosyl-L-methionine</keyword>
<evidence type="ECO:0000256" key="3">
    <source>
        <dbReference type="ARBA" id="ARBA00022691"/>
    </source>
</evidence>
<keyword evidence="6" id="KW-1185">Reference proteome</keyword>
<dbReference type="AlphaFoldDB" id="A0AAN6DPD1"/>
<dbReference type="InterPro" id="IPR001077">
    <property type="entry name" value="COMT_C"/>
</dbReference>
<evidence type="ECO:0000259" key="4">
    <source>
        <dbReference type="Pfam" id="PF00891"/>
    </source>
</evidence>
<reference evidence="5" key="1">
    <citation type="journal article" date="2022" name="bioRxiv">
        <title>Deciphering the potential niche of two novel black yeast fungi from a biological soil crust based on their genomes, phenotypes, and melanin regulation.</title>
        <authorList>
            <consortium name="DOE Joint Genome Institute"/>
            <person name="Carr E.C."/>
            <person name="Barton Q."/>
            <person name="Grambo S."/>
            <person name="Sullivan M."/>
            <person name="Renfro C.M."/>
            <person name="Kuo A."/>
            <person name="Pangilinan J."/>
            <person name="Lipzen A."/>
            <person name="Keymanesh K."/>
            <person name="Savage E."/>
            <person name="Barry K."/>
            <person name="Grigoriev I.V."/>
            <person name="Riekhof W.R."/>
            <person name="Harris S.S."/>
        </authorList>
    </citation>
    <scope>NUCLEOTIDE SEQUENCE</scope>
    <source>
        <strain evidence="5">JF 03-4F</strain>
    </source>
</reference>
<gene>
    <name evidence="5" type="ORF">EDD36DRAFT_478644</name>
</gene>
<evidence type="ECO:0000256" key="2">
    <source>
        <dbReference type="ARBA" id="ARBA00022679"/>
    </source>
</evidence>
<dbReference type="GO" id="GO:0008171">
    <property type="term" value="F:O-methyltransferase activity"/>
    <property type="evidence" value="ECO:0007669"/>
    <property type="project" value="InterPro"/>
</dbReference>
<name>A0AAN6DPD1_9EURO</name>
<dbReference type="SUPFAM" id="SSF46785">
    <property type="entry name" value="Winged helix' DNA-binding domain"/>
    <property type="match status" value="1"/>
</dbReference>
<dbReference type="InterPro" id="IPR036390">
    <property type="entry name" value="WH_DNA-bd_sf"/>
</dbReference>
<dbReference type="InterPro" id="IPR029063">
    <property type="entry name" value="SAM-dependent_MTases_sf"/>
</dbReference>
<evidence type="ECO:0000313" key="5">
    <source>
        <dbReference type="EMBL" id="KAI1608899.1"/>
    </source>
</evidence>
<protein>
    <submittedName>
        <fullName evidence="5">S-adenosyl-L-methionine-dependent methyltransferase</fullName>
    </submittedName>
</protein>
<dbReference type="Gene3D" id="1.10.10.10">
    <property type="entry name" value="Winged helix-like DNA-binding domain superfamily/Winged helix DNA-binding domain"/>
    <property type="match status" value="1"/>
</dbReference>
<dbReference type="InterPro" id="IPR036388">
    <property type="entry name" value="WH-like_DNA-bd_sf"/>
</dbReference>
<accession>A0AAN6DPD1</accession>
<dbReference type="InterPro" id="IPR016461">
    <property type="entry name" value="COMT-like"/>
</dbReference>
<dbReference type="EMBL" id="MU404362">
    <property type="protein sequence ID" value="KAI1608899.1"/>
    <property type="molecule type" value="Genomic_DNA"/>
</dbReference>
<evidence type="ECO:0000256" key="1">
    <source>
        <dbReference type="ARBA" id="ARBA00022603"/>
    </source>
</evidence>
<proteinExistence type="predicted"/>
<dbReference type="GO" id="GO:0032259">
    <property type="term" value="P:methylation"/>
    <property type="evidence" value="ECO:0007669"/>
    <property type="project" value="UniProtKB-KW"/>
</dbReference>
<feature type="domain" description="O-methyltransferase C-terminal" evidence="4">
    <location>
        <begin position="260"/>
        <end position="450"/>
    </location>
</feature>
<dbReference type="PROSITE" id="PS51683">
    <property type="entry name" value="SAM_OMT_II"/>
    <property type="match status" value="1"/>
</dbReference>
<dbReference type="SUPFAM" id="SSF53335">
    <property type="entry name" value="S-adenosyl-L-methionine-dependent methyltransferases"/>
    <property type="match status" value="1"/>
</dbReference>
<dbReference type="PANTHER" id="PTHR43712:SF2">
    <property type="entry name" value="O-METHYLTRANSFERASE CICE"/>
    <property type="match status" value="1"/>
</dbReference>